<accession>A0ABP8DTR8</accession>
<gene>
    <name evidence="1" type="ORF">GCM10022255_107040</name>
</gene>
<sequence length="60" mass="6481">MVRRSDRADALGYRVVTATGSGRFAVEDELRALETLVMIAGGWTGDRQWAAAGRADSALR</sequence>
<comment type="caution">
    <text evidence="1">The sequence shown here is derived from an EMBL/GenBank/DDBJ whole genome shotgun (WGS) entry which is preliminary data.</text>
</comment>
<evidence type="ECO:0000313" key="1">
    <source>
        <dbReference type="EMBL" id="GAA4263343.1"/>
    </source>
</evidence>
<keyword evidence="2" id="KW-1185">Reference proteome</keyword>
<dbReference type="Proteomes" id="UP001500620">
    <property type="component" value="Unassembled WGS sequence"/>
</dbReference>
<organism evidence="1 2">
    <name type="scientific">Dactylosporangium darangshiense</name>
    <dbReference type="NCBI Taxonomy" id="579108"/>
    <lineage>
        <taxon>Bacteria</taxon>
        <taxon>Bacillati</taxon>
        <taxon>Actinomycetota</taxon>
        <taxon>Actinomycetes</taxon>
        <taxon>Micromonosporales</taxon>
        <taxon>Micromonosporaceae</taxon>
        <taxon>Dactylosporangium</taxon>
    </lineage>
</organism>
<evidence type="ECO:0000313" key="2">
    <source>
        <dbReference type="Proteomes" id="UP001500620"/>
    </source>
</evidence>
<reference evidence="2" key="1">
    <citation type="journal article" date="2019" name="Int. J. Syst. Evol. Microbiol.">
        <title>The Global Catalogue of Microorganisms (GCM) 10K type strain sequencing project: providing services to taxonomists for standard genome sequencing and annotation.</title>
        <authorList>
            <consortium name="The Broad Institute Genomics Platform"/>
            <consortium name="The Broad Institute Genome Sequencing Center for Infectious Disease"/>
            <person name="Wu L."/>
            <person name="Ma J."/>
        </authorList>
    </citation>
    <scope>NUCLEOTIDE SEQUENCE [LARGE SCALE GENOMIC DNA]</scope>
    <source>
        <strain evidence="2">JCM 17441</strain>
    </source>
</reference>
<name>A0ABP8DTR8_9ACTN</name>
<dbReference type="EMBL" id="BAABAT010000067">
    <property type="protein sequence ID" value="GAA4263343.1"/>
    <property type="molecule type" value="Genomic_DNA"/>
</dbReference>
<proteinExistence type="predicted"/>
<protein>
    <submittedName>
        <fullName evidence="1">Uncharacterized protein</fullName>
    </submittedName>
</protein>